<organism evidence="1 2">
    <name type="scientific">Hallella bergensis DSM 17361</name>
    <dbReference type="NCBI Taxonomy" id="585502"/>
    <lineage>
        <taxon>Bacteria</taxon>
        <taxon>Pseudomonadati</taxon>
        <taxon>Bacteroidota</taxon>
        <taxon>Bacteroidia</taxon>
        <taxon>Bacteroidales</taxon>
        <taxon>Prevotellaceae</taxon>
        <taxon>Hallella</taxon>
    </lineage>
</organism>
<dbReference type="AlphaFoldDB" id="D1PU29"/>
<gene>
    <name evidence="1" type="ORF">HMPREF0645_0464</name>
</gene>
<dbReference type="Proteomes" id="UP000003160">
    <property type="component" value="Unassembled WGS sequence"/>
</dbReference>
<evidence type="ECO:0000313" key="2">
    <source>
        <dbReference type="Proteomes" id="UP000003160"/>
    </source>
</evidence>
<keyword evidence="2" id="KW-1185">Reference proteome</keyword>
<reference evidence="1 2" key="1">
    <citation type="submission" date="2009-10" db="EMBL/GenBank/DDBJ databases">
        <authorList>
            <person name="Qin X."/>
            <person name="Bachman B."/>
            <person name="Battles P."/>
            <person name="Bell A."/>
            <person name="Bess C."/>
            <person name="Bickham C."/>
            <person name="Chaboub L."/>
            <person name="Chen D."/>
            <person name="Coyle M."/>
            <person name="Deiros D.R."/>
            <person name="Dinh H."/>
            <person name="Forbes L."/>
            <person name="Fowler G."/>
            <person name="Francisco L."/>
            <person name="Fu Q."/>
            <person name="Gubbala S."/>
            <person name="Hale W."/>
            <person name="Han Y."/>
            <person name="Hemphill L."/>
            <person name="Highlander S.K."/>
            <person name="Hirani K."/>
            <person name="Hogues M."/>
            <person name="Jackson L."/>
            <person name="Jakkamsetti A."/>
            <person name="Javaid M."/>
            <person name="Jiang H."/>
            <person name="Korchina V."/>
            <person name="Kovar C."/>
            <person name="Lara F."/>
            <person name="Lee S."/>
            <person name="Mata R."/>
            <person name="Mathew T."/>
            <person name="Moen C."/>
            <person name="Morales K."/>
            <person name="Munidasa M."/>
            <person name="Nazareth L."/>
            <person name="Ngo R."/>
            <person name="Nguyen L."/>
            <person name="Okwuonu G."/>
            <person name="Ongeri F."/>
            <person name="Patil S."/>
            <person name="Petrosino J."/>
            <person name="Pham C."/>
            <person name="Pham P."/>
            <person name="Pu L.-L."/>
            <person name="Puazo M."/>
            <person name="Raj R."/>
            <person name="Reid J."/>
            <person name="Rouhana J."/>
            <person name="Saada N."/>
            <person name="Shang Y."/>
            <person name="Simmons D."/>
            <person name="Thornton R."/>
            <person name="Warren J."/>
            <person name="Weissenberger G."/>
            <person name="Zhang J."/>
            <person name="Zhang L."/>
            <person name="Zhou C."/>
            <person name="Zhu D."/>
            <person name="Muzny D."/>
            <person name="Worley K."/>
            <person name="Gibbs R."/>
        </authorList>
    </citation>
    <scope>NUCLEOTIDE SEQUENCE [LARGE SCALE GENOMIC DNA]</scope>
    <source>
        <strain evidence="1 2">DSM 17361</strain>
    </source>
</reference>
<proteinExistence type="predicted"/>
<dbReference type="EMBL" id="ACKS01000022">
    <property type="protein sequence ID" value="EFA45131.1"/>
    <property type="molecule type" value="Genomic_DNA"/>
</dbReference>
<name>D1PU29_9BACT</name>
<accession>D1PU29</accession>
<dbReference type="HOGENOM" id="CLU_3203423_0_0_10"/>
<protein>
    <submittedName>
        <fullName evidence="1">Uncharacterized protein</fullName>
    </submittedName>
</protein>
<comment type="caution">
    <text evidence="1">The sequence shown here is derived from an EMBL/GenBank/DDBJ whole genome shotgun (WGS) entry which is preliminary data.</text>
</comment>
<evidence type="ECO:0000313" key="1">
    <source>
        <dbReference type="EMBL" id="EFA45131.1"/>
    </source>
</evidence>
<sequence length="45" mass="5283">MPISKIIPIFAETRKNTNFRKQDSDIVEMSESCFLKFIFTKSINN</sequence>